<feature type="region of interest" description="Disordered" evidence="1">
    <location>
        <begin position="26"/>
        <end position="64"/>
    </location>
</feature>
<proteinExistence type="predicted"/>
<feature type="compositionally biased region" description="Polar residues" evidence="1">
    <location>
        <begin position="26"/>
        <end position="45"/>
    </location>
</feature>
<organism evidence="2 3">
    <name type="scientific">Meiothermus taiwanensis</name>
    <dbReference type="NCBI Taxonomy" id="172827"/>
    <lineage>
        <taxon>Bacteria</taxon>
        <taxon>Thermotogati</taxon>
        <taxon>Deinococcota</taxon>
        <taxon>Deinococci</taxon>
        <taxon>Thermales</taxon>
        <taxon>Thermaceae</taxon>
        <taxon>Meiothermus</taxon>
    </lineage>
</organism>
<dbReference type="AlphaFoldDB" id="A0A399E578"/>
<evidence type="ECO:0000313" key="2">
    <source>
        <dbReference type="EMBL" id="RIH79046.1"/>
    </source>
</evidence>
<protein>
    <submittedName>
        <fullName evidence="2">Uncharacterized protein</fullName>
    </submittedName>
</protein>
<accession>A0A399E578</accession>
<comment type="caution">
    <text evidence="2">The sequence shown here is derived from an EMBL/GenBank/DDBJ whole genome shotgun (WGS) entry which is preliminary data.</text>
</comment>
<reference evidence="2 3" key="1">
    <citation type="submission" date="2018-08" db="EMBL/GenBank/DDBJ databases">
        <title>Meiothermus cateniformans JCM 15151 genome sequencing project.</title>
        <authorList>
            <person name="Da Costa M.S."/>
            <person name="Albuquerque L."/>
            <person name="Raposo P."/>
            <person name="Froufe H.J.C."/>
            <person name="Barroso C.S."/>
            <person name="Egas C."/>
        </authorList>
    </citation>
    <scope>NUCLEOTIDE SEQUENCE [LARGE SCALE GENOMIC DNA]</scope>
    <source>
        <strain evidence="2 3">JCM 15151</strain>
    </source>
</reference>
<name>A0A399E578_9DEIN</name>
<dbReference type="RefSeq" id="WP_013012381.1">
    <property type="nucleotide sequence ID" value="NZ_JBHSXZ010000028.1"/>
</dbReference>
<gene>
    <name evidence="2" type="ORF">Mcate_00559</name>
</gene>
<dbReference type="Proteomes" id="UP000266089">
    <property type="component" value="Unassembled WGS sequence"/>
</dbReference>
<dbReference type="OrthoDB" id="9901118at2"/>
<evidence type="ECO:0000313" key="3">
    <source>
        <dbReference type="Proteomes" id="UP000266089"/>
    </source>
</evidence>
<evidence type="ECO:0000256" key="1">
    <source>
        <dbReference type="SAM" id="MobiDB-lite"/>
    </source>
</evidence>
<dbReference type="EMBL" id="QWKX01000009">
    <property type="protein sequence ID" value="RIH79046.1"/>
    <property type="molecule type" value="Genomic_DNA"/>
</dbReference>
<sequence>MDAKTLVLLAVGGVLVYFGWKALGQPQAQTDPAEPDNQQQEQPGSGWNDGWNPDYQNPGGGAPGFGYGSFSNPCAIFPSLCRPSTPLGGYEI</sequence>